<organism evidence="8 9">
    <name type="scientific">Desulfomonile tiedjei (strain ATCC 49306 / DSM 6799 / DCB-1)</name>
    <dbReference type="NCBI Taxonomy" id="706587"/>
    <lineage>
        <taxon>Bacteria</taxon>
        <taxon>Pseudomonadati</taxon>
        <taxon>Thermodesulfobacteriota</taxon>
        <taxon>Desulfomonilia</taxon>
        <taxon>Desulfomonilales</taxon>
        <taxon>Desulfomonilaceae</taxon>
        <taxon>Desulfomonile</taxon>
    </lineage>
</organism>
<sequence>MQTLKDLLYTLNAVNFIDIGIMATLVYFIASRLQGTRAFEILGTLFGLGLFYLVASWFRLILTSVIFQYLWAAIIIVLVIVFQPEIREILDRASPIRYLRGRQNYDIQPDLVDELVTAVAELIRLRLGALIVFQRGNRLGDVIIHGKLIDGVVSADALVMIFQKTSPLHDGAVLISNGRIKSAGCILPLSKDQDLASTYGTRHRAAVGLTERTDAFCVVVSEERGEVSVVENREITNFKKKGEFRSALERGFARISNSEQPVRRGVLTLILSNWRMKVLSAGVAFFLWFIVVGPQRSEVGMSVPIQYTNLPAAMEITGQWMDRIDLRLRGSEAGLANLNPGSVRAIVDLSTVVQGLNCFRLTEKSIQVPPGITISQIRPSDLYLNIEAASAKKMTVVPTIVGKLAENTKVVVTPPEVMVKALQGNLRRVASVTTEPVNAVELHAKGRILVPVIVKPDGLRVDSIDPIQINVSIEAEK</sequence>
<comment type="function">
    <text evidence="6">Catalyzes the condensation of 2 ATP molecules into cyclic di-AMP (c-di-AMP), a second messenger used to regulate differing processes in different bacteria.</text>
</comment>
<dbReference type="Proteomes" id="UP000006055">
    <property type="component" value="Chromosome"/>
</dbReference>
<comment type="catalytic activity">
    <reaction evidence="1 6">
        <text>2 ATP = 3',3'-c-di-AMP + 2 diphosphate</text>
        <dbReference type="Rhea" id="RHEA:35655"/>
        <dbReference type="ChEBI" id="CHEBI:30616"/>
        <dbReference type="ChEBI" id="CHEBI:33019"/>
        <dbReference type="ChEBI" id="CHEBI:71500"/>
        <dbReference type="EC" id="2.7.7.85"/>
    </reaction>
</comment>
<evidence type="ECO:0000256" key="6">
    <source>
        <dbReference type="HAMAP-Rule" id="MF_01499"/>
    </source>
</evidence>
<dbReference type="GO" id="GO:0004016">
    <property type="term" value="F:adenylate cyclase activity"/>
    <property type="evidence" value="ECO:0007669"/>
    <property type="project" value="UniProtKB-UniRule"/>
</dbReference>
<dbReference type="InterPro" id="IPR036888">
    <property type="entry name" value="DNA_integrity_DisA_N_sf"/>
</dbReference>
<feature type="transmembrane region" description="Helical" evidence="6">
    <location>
        <begin position="37"/>
        <end position="55"/>
    </location>
</feature>
<comment type="similarity">
    <text evidence="6">Belongs to the adenylate cyclase family. DacA/CdaA subfamily.</text>
</comment>
<dbReference type="Gene3D" id="3.40.1700.10">
    <property type="entry name" value="DNA integrity scanning protein, DisA, N-terminal domain"/>
    <property type="match status" value="1"/>
</dbReference>
<keyword evidence="5 6" id="KW-0067">ATP-binding</keyword>
<dbReference type="HAMAP" id="MF_01499">
    <property type="entry name" value="DacA"/>
    <property type="match status" value="1"/>
</dbReference>
<keyword evidence="4 6" id="KW-0547">Nucleotide-binding</keyword>
<keyword evidence="6" id="KW-0997">Cell inner membrane</keyword>
<evidence type="ECO:0000256" key="1">
    <source>
        <dbReference type="ARBA" id="ARBA00000877"/>
    </source>
</evidence>
<evidence type="ECO:0000256" key="3">
    <source>
        <dbReference type="ARBA" id="ARBA00022695"/>
    </source>
</evidence>
<dbReference type="PROSITE" id="PS51794">
    <property type="entry name" value="DAC"/>
    <property type="match status" value="1"/>
</dbReference>
<proteinExistence type="inferred from homology"/>
<dbReference type="STRING" id="706587.Desti_3599"/>
<dbReference type="AlphaFoldDB" id="I4C9K6"/>
<name>I4C9K6_DESTA</name>
<dbReference type="eggNOG" id="COG1624">
    <property type="taxonomic scope" value="Bacteria"/>
</dbReference>
<evidence type="ECO:0000313" key="8">
    <source>
        <dbReference type="EMBL" id="AFM26247.1"/>
    </source>
</evidence>
<keyword evidence="6" id="KW-0812">Transmembrane</keyword>
<gene>
    <name evidence="6" type="primary">dacA</name>
    <name evidence="8" type="ordered locus">Desti_3599</name>
</gene>
<evidence type="ECO:0000256" key="4">
    <source>
        <dbReference type="ARBA" id="ARBA00022741"/>
    </source>
</evidence>
<dbReference type="PANTHER" id="PTHR34185">
    <property type="entry name" value="DIADENYLATE CYCLASE"/>
    <property type="match status" value="1"/>
</dbReference>
<dbReference type="SUPFAM" id="SSF143597">
    <property type="entry name" value="YojJ-like"/>
    <property type="match status" value="1"/>
</dbReference>
<keyword evidence="6" id="KW-1003">Cell membrane</keyword>
<feature type="transmembrane region" description="Helical" evidence="6">
    <location>
        <begin position="12"/>
        <end position="30"/>
    </location>
</feature>
<comment type="caution">
    <text evidence="6">Lacks conserved residue(s) required for the propagation of feature annotation.</text>
</comment>
<dbReference type="Pfam" id="PF02457">
    <property type="entry name" value="DAC"/>
    <property type="match status" value="1"/>
</dbReference>
<dbReference type="RefSeq" id="WP_014811375.1">
    <property type="nucleotide sequence ID" value="NC_018025.1"/>
</dbReference>
<feature type="domain" description="DAC" evidence="7">
    <location>
        <begin position="83"/>
        <end position="241"/>
    </location>
</feature>
<dbReference type="OrthoDB" id="9807385at2"/>
<dbReference type="EMBL" id="CP003360">
    <property type="protein sequence ID" value="AFM26247.1"/>
    <property type="molecule type" value="Genomic_DNA"/>
</dbReference>
<evidence type="ECO:0000256" key="5">
    <source>
        <dbReference type="ARBA" id="ARBA00022840"/>
    </source>
</evidence>
<dbReference type="KEGG" id="dti:Desti_3599"/>
<accession>I4C9K6</accession>
<dbReference type="GO" id="GO:0106408">
    <property type="term" value="F:diadenylate cyclase activity"/>
    <property type="evidence" value="ECO:0007669"/>
    <property type="project" value="UniProtKB-EC"/>
</dbReference>
<dbReference type="InterPro" id="IPR050338">
    <property type="entry name" value="DisA"/>
</dbReference>
<keyword evidence="6" id="KW-1133">Transmembrane helix</keyword>
<dbReference type="GO" id="GO:0005524">
    <property type="term" value="F:ATP binding"/>
    <property type="evidence" value="ECO:0007669"/>
    <property type="project" value="UniProtKB-UniRule"/>
</dbReference>
<reference evidence="9" key="1">
    <citation type="submission" date="2012-06" db="EMBL/GenBank/DDBJ databases">
        <title>Complete sequence of chromosome of Desulfomonile tiedjei DSM 6799.</title>
        <authorList>
            <person name="Lucas S."/>
            <person name="Copeland A."/>
            <person name="Lapidus A."/>
            <person name="Glavina del Rio T."/>
            <person name="Dalin E."/>
            <person name="Tice H."/>
            <person name="Bruce D."/>
            <person name="Goodwin L."/>
            <person name="Pitluck S."/>
            <person name="Peters L."/>
            <person name="Ovchinnikova G."/>
            <person name="Zeytun A."/>
            <person name="Lu M."/>
            <person name="Kyrpides N."/>
            <person name="Mavromatis K."/>
            <person name="Ivanova N."/>
            <person name="Brettin T."/>
            <person name="Detter J.C."/>
            <person name="Han C."/>
            <person name="Larimer F."/>
            <person name="Land M."/>
            <person name="Hauser L."/>
            <person name="Markowitz V."/>
            <person name="Cheng J.-F."/>
            <person name="Hugenholtz P."/>
            <person name="Woyke T."/>
            <person name="Wu D."/>
            <person name="Spring S."/>
            <person name="Schroeder M."/>
            <person name="Brambilla E."/>
            <person name="Klenk H.-P."/>
            <person name="Eisen J.A."/>
        </authorList>
    </citation>
    <scope>NUCLEOTIDE SEQUENCE [LARGE SCALE GENOMIC DNA]</scope>
    <source>
        <strain evidence="9">ATCC 49306 / DSM 6799 / DCB-1</strain>
    </source>
</reference>
<keyword evidence="6" id="KW-0472">Membrane</keyword>
<evidence type="ECO:0000256" key="2">
    <source>
        <dbReference type="ARBA" id="ARBA00022679"/>
    </source>
</evidence>
<keyword evidence="3 6" id="KW-0548">Nucleotidyltransferase</keyword>
<dbReference type="HOGENOM" id="CLU_028956_0_0_7"/>
<dbReference type="PATRIC" id="fig|706587.4.peg.4094"/>
<dbReference type="EC" id="2.7.7.85" evidence="6"/>
<dbReference type="InterPro" id="IPR003390">
    <property type="entry name" value="DNA_integrity_scan_DisA_N"/>
</dbReference>
<dbReference type="InterPro" id="IPR034701">
    <property type="entry name" value="CdaA"/>
</dbReference>
<dbReference type="Gene3D" id="2.170.120.30">
    <property type="match status" value="1"/>
</dbReference>
<evidence type="ECO:0000259" key="7">
    <source>
        <dbReference type="PROSITE" id="PS51794"/>
    </source>
</evidence>
<keyword evidence="2 6" id="KW-0808">Transferase</keyword>
<protein>
    <recommendedName>
        <fullName evidence="6">Diadenylate cyclase</fullName>
        <shortName evidence="6">DAC</shortName>
        <ecNumber evidence="6">2.7.7.85</ecNumber>
    </recommendedName>
    <alternativeName>
        <fullName evidence="6">Cyclic-di-AMP synthase</fullName>
        <shortName evidence="6">c-di-AMP synthase</shortName>
    </alternativeName>
</protein>
<dbReference type="GO" id="GO:0006171">
    <property type="term" value="P:cAMP biosynthetic process"/>
    <property type="evidence" value="ECO:0007669"/>
    <property type="project" value="InterPro"/>
</dbReference>
<comment type="subunit">
    <text evidence="6">Probably a homodimer.</text>
</comment>
<dbReference type="PANTHER" id="PTHR34185:SF1">
    <property type="entry name" value="DIADENYLATE CYCLASE"/>
    <property type="match status" value="1"/>
</dbReference>
<evidence type="ECO:0000313" key="9">
    <source>
        <dbReference type="Proteomes" id="UP000006055"/>
    </source>
</evidence>
<feature type="transmembrane region" description="Helical" evidence="6">
    <location>
        <begin position="61"/>
        <end position="82"/>
    </location>
</feature>
<keyword evidence="9" id="KW-1185">Reference proteome</keyword>